<dbReference type="Proteomes" id="UP000315636">
    <property type="component" value="Unassembled WGS sequence"/>
</dbReference>
<sequence>MNASGEVAYVEGTVAISGNNRGDQDVILRVRKDIWGYDRVVYEMKIEAHSYKKIRKEMKGHYYVTLECVSGNRCNAWGKITDNEIRTGN</sequence>
<proteinExistence type="predicted"/>
<keyword evidence="2" id="KW-1185">Reference proteome</keyword>
<protein>
    <submittedName>
        <fullName evidence="1">Uncharacterized protein</fullName>
    </submittedName>
</protein>
<dbReference type="EMBL" id="FXTI01000008">
    <property type="protein sequence ID" value="SMO79748.1"/>
    <property type="molecule type" value="Genomic_DNA"/>
</dbReference>
<dbReference type="AlphaFoldDB" id="A0A521E738"/>
<name>A0A521E738_9BACL</name>
<dbReference type="RefSeq" id="WP_142506017.1">
    <property type="nucleotide sequence ID" value="NZ_FXTI01000008.1"/>
</dbReference>
<dbReference type="OrthoDB" id="9858686at2"/>
<accession>A0A521E738</accession>
<gene>
    <name evidence="1" type="ORF">SAMN06264849_10847</name>
</gene>
<evidence type="ECO:0000313" key="2">
    <source>
        <dbReference type="Proteomes" id="UP000315636"/>
    </source>
</evidence>
<reference evidence="1 2" key="1">
    <citation type="submission" date="2017-05" db="EMBL/GenBank/DDBJ databases">
        <authorList>
            <person name="Varghese N."/>
            <person name="Submissions S."/>
        </authorList>
    </citation>
    <scope>NUCLEOTIDE SEQUENCE [LARGE SCALE GENOMIC DNA]</scope>
    <source>
        <strain evidence="1 2">DSM 45474</strain>
    </source>
</reference>
<evidence type="ECO:0000313" key="1">
    <source>
        <dbReference type="EMBL" id="SMO79748.1"/>
    </source>
</evidence>
<organism evidence="1 2">
    <name type="scientific">Melghirimyces algeriensis</name>
    <dbReference type="NCBI Taxonomy" id="910412"/>
    <lineage>
        <taxon>Bacteria</taxon>
        <taxon>Bacillati</taxon>
        <taxon>Bacillota</taxon>
        <taxon>Bacilli</taxon>
        <taxon>Bacillales</taxon>
        <taxon>Thermoactinomycetaceae</taxon>
        <taxon>Melghirimyces</taxon>
    </lineage>
</organism>